<reference evidence="1" key="1">
    <citation type="journal article" date="2007" name="PLoS Biol.">
        <title>Rate of evolution in brain-expressed genes in humans and other primates.</title>
        <authorList>
            <person name="Wang H.-Y."/>
            <person name="Chien H.-C."/>
            <person name="Osada N."/>
            <person name="Hashimoto K."/>
            <person name="Sugano S."/>
            <person name="Gojobori T."/>
            <person name="Chou C.-K."/>
            <person name="Tsai S.-F."/>
            <person name="Wu C.-I."/>
            <person name="Shen C.-K.J."/>
        </authorList>
    </citation>
    <scope>NUCLEOTIDE SEQUENCE</scope>
</reference>
<dbReference type="EMBL" id="AB174027">
    <property type="protein sequence ID" value="BAE91089.1"/>
    <property type="molecule type" value="mRNA"/>
</dbReference>
<sequence length="34" mass="4110">MFVWVILNFVECLSHVNFVLISFKVWCFDVDVLF</sequence>
<dbReference type="AlphaFoldDB" id="I7GEA0"/>
<protein>
    <submittedName>
        <fullName evidence="1">Macaca fascicularis brain cDNA clone: QmoA-11824, similar to human zinc finger protein 207 (ZNF207), mRNA, RefSeq: NM_003457.1</fullName>
    </submittedName>
</protein>
<name>I7GEA0_MACFA</name>
<organism evidence="1">
    <name type="scientific">Macaca fascicularis</name>
    <name type="common">Crab-eating macaque</name>
    <name type="synonym">Cynomolgus monkey</name>
    <dbReference type="NCBI Taxonomy" id="9541"/>
    <lineage>
        <taxon>Eukaryota</taxon>
        <taxon>Metazoa</taxon>
        <taxon>Chordata</taxon>
        <taxon>Craniata</taxon>
        <taxon>Vertebrata</taxon>
        <taxon>Euteleostomi</taxon>
        <taxon>Mammalia</taxon>
        <taxon>Eutheria</taxon>
        <taxon>Euarchontoglires</taxon>
        <taxon>Primates</taxon>
        <taxon>Haplorrhini</taxon>
        <taxon>Catarrhini</taxon>
        <taxon>Cercopithecidae</taxon>
        <taxon>Cercopithecinae</taxon>
        <taxon>Macaca</taxon>
    </lineage>
</organism>
<proteinExistence type="evidence at transcript level"/>
<evidence type="ECO:0000313" key="1">
    <source>
        <dbReference type="EMBL" id="BAE91089.1"/>
    </source>
</evidence>
<accession>I7GEA0</accession>